<dbReference type="AlphaFoldDB" id="A0A4S2JC30"/>
<name>A0A4S2JC30_9HYME</name>
<evidence type="ECO:0000256" key="1">
    <source>
        <dbReference type="SAM" id="MobiDB-lite"/>
    </source>
</evidence>
<evidence type="ECO:0000313" key="2">
    <source>
        <dbReference type="EMBL" id="TGZ32790.1"/>
    </source>
</evidence>
<reference evidence="2 3" key="1">
    <citation type="journal article" date="2019" name="Philos. Trans. R. Soc. Lond., B, Biol. Sci.">
        <title>Ant behaviour and brain gene expression of defending hosts depend on the ecological success of the intruding social parasite.</title>
        <authorList>
            <person name="Kaur R."/>
            <person name="Stoldt M."/>
            <person name="Jongepier E."/>
            <person name="Feldmeyer B."/>
            <person name="Menzel F."/>
            <person name="Bornberg-Bauer E."/>
            <person name="Foitzik S."/>
        </authorList>
    </citation>
    <scope>NUCLEOTIDE SEQUENCE [LARGE SCALE GENOMIC DNA]</scope>
    <source>
        <tissue evidence="2">Whole body</tissue>
    </source>
</reference>
<feature type="compositionally biased region" description="Polar residues" evidence="1">
    <location>
        <begin position="31"/>
        <end position="45"/>
    </location>
</feature>
<organism evidence="2 3">
    <name type="scientific">Temnothorax longispinosus</name>
    <dbReference type="NCBI Taxonomy" id="300112"/>
    <lineage>
        <taxon>Eukaryota</taxon>
        <taxon>Metazoa</taxon>
        <taxon>Ecdysozoa</taxon>
        <taxon>Arthropoda</taxon>
        <taxon>Hexapoda</taxon>
        <taxon>Insecta</taxon>
        <taxon>Pterygota</taxon>
        <taxon>Neoptera</taxon>
        <taxon>Endopterygota</taxon>
        <taxon>Hymenoptera</taxon>
        <taxon>Apocrita</taxon>
        <taxon>Aculeata</taxon>
        <taxon>Formicoidea</taxon>
        <taxon>Formicidae</taxon>
        <taxon>Myrmicinae</taxon>
        <taxon>Temnothorax</taxon>
    </lineage>
</organism>
<gene>
    <name evidence="2" type="ORF">DBV15_00914</name>
</gene>
<accession>A0A4S2JC30</accession>
<feature type="compositionally biased region" description="Basic and acidic residues" evidence="1">
    <location>
        <begin position="1"/>
        <end position="26"/>
    </location>
</feature>
<sequence>MLQGDGKEEDAWSGQDRRANGGHRTEMASGSAFQYSTLATLGHPTSSVSPPSSSSCSSASSASV</sequence>
<feature type="region of interest" description="Disordered" evidence="1">
    <location>
        <begin position="1"/>
        <end position="64"/>
    </location>
</feature>
<evidence type="ECO:0000313" key="3">
    <source>
        <dbReference type="Proteomes" id="UP000310200"/>
    </source>
</evidence>
<protein>
    <submittedName>
        <fullName evidence="2">Uncharacterized protein</fullName>
    </submittedName>
</protein>
<feature type="compositionally biased region" description="Low complexity" evidence="1">
    <location>
        <begin position="46"/>
        <end position="64"/>
    </location>
</feature>
<proteinExistence type="predicted"/>
<dbReference type="Proteomes" id="UP000310200">
    <property type="component" value="Unassembled WGS sequence"/>
</dbReference>
<keyword evidence="3" id="KW-1185">Reference proteome</keyword>
<dbReference type="EMBL" id="QBLH01003812">
    <property type="protein sequence ID" value="TGZ32790.1"/>
    <property type="molecule type" value="Genomic_DNA"/>
</dbReference>
<comment type="caution">
    <text evidence="2">The sequence shown here is derived from an EMBL/GenBank/DDBJ whole genome shotgun (WGS) entry which is preliminary data.</text>
</comment>